<evidence type="ECO:0000313" key="2">
    <source>
        <dbReference type="EMBL" id="GEQ84769.1"/>
    </source>
</evidence>
<keyword evidence="1" id="KW-0812">Transmembrane</keyword>
<dbReference type="EMBL" id="BKCF01000001">
    <property type="protein sequence ID" value="GEQ84769.1"/>
    <property type="molecule type" value="Genomic_DNA"/>
</dbReference>
<dbReference type="OrthoDB" id="1164154at2"/>
<feature type="transmembrane region" description="Helical" evidence="1">
    <location>
        <begin position="17"/>
        <end position="38"/>
    </location>
</feature>
<evidence type="ECO:0000256" key="1">
    <source>
        <dbReference type="SAM" id="Phobius"/>
    </source>
</evidence>
<dbReference type="RefSeq" id="WP_151892712.1">
    <property type="nucleotide sequence ID" value="NZ_BKCF01000001.1"/>
</dbReference>
<evidence type="ECO:0000313" key="3">
    <source>
        <dbReference type="Proteomes" id="UP000326994"/>
    </source>
</evidence>
<protein>
    <submittedName>
        <fullName evidence="2">Uncharacterized protein</fullName>
    </submittedName>
</protein>
<dbReference type="Proteomes" id="UP000326994">
    <property type="component" value="Unassembled WGS sequence"/>
</dbReference>
<keyword evidence="3" id="KW-1185">Reference proteome</keyword>
<dbReference type="AlphaFoldDB" id="A0A5J4FXF5"/>
<keyword evidence="1" id="KW-0472">Membrane</keyword>
<keyword evidence="1" id="KW-1133">Transmembrane helix</keyword>
<reference evidence="2 3" key="1">
    <citation type="submission" date="2019-08" db="EMBL/GenBank/DDBJ databases">
        <title>Ulvibacter marinistellae sp. nov., isolated from a starfish, Patiria pectinifera.</title>
        <authorList>
            <person name="Kawano K."/>
            <person name="Ushijima N."/>
            <person name="Kihara M."/>
            <person name="Itoh H."/>
        </authorList>
    </citation>
    <scope>NUCLEOTIDE SEQUENCE [LARGE SCALE GENOMIC DNA]</scope>
    <source>
        <strain evidence="2 3">KK4</strain>
    </source>
</reference>
<sequence>MKDTNTNSKKTSTTKKVLTIAGIALAFFIGIPFGYGMYHGIKAHTGNTGAIEKILTKNCNCDVDFEFSSYGIHVSKKDGINGQTAQYNLMNYNKEVSVVDEASRLNNILKNEVESYNEIDVLTLHFISETKTETVKFKNGSILY</sequence>
<comment type="caution">
    <text evidence="2">The sequence shown here is derived from an EMBL/GenBank/DDBJ whole genome shotgun (WGS) entry which is preliminary data.</text>
</comment>
<organism evidence="2 3">
    <name type="scientific">Patiriisocius marinistellae</name>
    <dbReference type="NCBI Taxonomy" id="2494560"/>
    <lineage>
        <taxon>Bacteria</taxon>
        <taxon>Pseudomonadati</taxon>
        <taxon>Bacteroidota</taxon>
        <taxon>Flavobacteriia</taxon>
        <taxon>Flavobacteriales</taxon>
        <taxon>Flavobacteriaceae</taxon>
        <taxon>Patiriisocius</taxon>
    </lineage>
</organism>
<gene>
    <name evidence="2" type="ORF">ULMS_02770</name>
</gene>
<accession>A0A5J4FXF5</accession>
<name>A0A5J4FXF5_9FLAO</name>
<proteinExistence type="predicted"/>